<dbReference type="STRING" id="1169540.A0A0G4FZM8"/>
<keyword evidence="4" id="KW-0378">Hydrolase</keyword>
<dbReference type="AlphaFoldDB" id="A0A0G4FZM8"/>
<dbReference type="InterPro" id="IPR029058">
    <property type="entry name" value="AB_hydrolase_fold"/>
</dbReference>
<dbReference type="SUPFAM" id="SSF53474">
    <property type="entry name" value="alpha/beta-Hydrolases"/>
    <property type="match status" value="2"/>
</dbReference>
<comment type="similarity">
    <text evidence="1">Belongs to the peptidase S28 family.</text>
</comment>
<dbReference type="InParanoid" id="A0A0G4FZM8"/>
<protein>
    <submittedName>
        <fullName evidence="7">Uncharacterized protein</fullName>
    </submittedName>
</protein>
<dbReference type="GO" id="GO:0006508">
    <property type="term" value="P:proteolysis"/>
    <property type="evidence" value="ECO:0007669"/>
    <property type="project" value="UniProtKB-KW"/>
</dbReference>
<evidence type="ECO:0000256" key="1">
    <source>
        <dbReference type="ARBA" id="ARBA00011079"/>
    </source>
</evidence>
<evidence type="ECO:0000313" key="8">
    <source>
        <dbReference type="Proteomes" id="UP000041254"/>
    </source>
</evidence>
<dbReference type="VEuPathDB" id="CryptoDB:Vbra_16509"/>
<dbReference type="Pfam" id="PF05577">
    <property type="entry name" value="Peptidase_S28"/>
    <property type="match status" value="1"/>
</dbReference>
<dbReference type="GO" id="GO:0008239">
    <property type="term" value="F:dipeptidyl-peptidase activity"/>
    <property type="evidence" value="ECO:0007669"/>
    <property type="project" value="TreeGrafter"/>
</dbReference>
<dbReference type="Gene3D" id="3.40.50.1820">
    <property type="entry name" value="alpha/beta hydrolase"/>
    <property type="match status" value="1"/>
</dbReference>
<keyword evidence="8" id="KW-1185">Reference proteome</keyword>
<dbReference type="InterPro" id="IPR008758">
    <property type="entry name" value="Peptidase_S28"/>
</dbReference>
<sequence>MLWCVLAFGVQAARASDAGIQYSLFSDDRGSRTPRSGPPVTPGSVNYTVAFFEQRFDHFREDDNRTFMQRYVVCDDFYQPGGPIFFYTGNEGGVFSFWNSSGFVFEMAASKVLKMHPLLLYVEHRYYGESLPFGDASFDQERVYGLTVQQALADYAYLIQNFTASRSLPSSARVLAFGGSYGGMLASWIRFAYPHLFYAAYSASGPVRMFRAPDKNYTFYDQVIKDFVDASPDGVCAYRIKEAFDHLRRISGRDKLTKPFRLCSDEATTDASWSAFLRQLQFMLIIGVVNMAMLDFPQASSFEGSFPSWPVNHLCDKVAKREAGSRRDADKLKPLVDIVDIAYNYTGRMGPCLDVWRVRQCADRTGCGSGHGWDYQSCAQAWLPAHIRPDNPMLPHDVLFTDEEIYADCWSRFGVKPDLASIPTAYSVFEKGSSEGGSRILWTNGDLDPWTGGGVTPETARSESLDNPTYLISGAAHHLDLRGSTTEDPQSVIDARAKIASILHKWLIGGKREDKSPQSLPVDEDVQFAWETAYVRDRGERKGGSQLLIVS</sequence>
<feature type="signal peptide" evidence="6">
    <location>
        <begin position="1"/>
        <end position="15"/>
    </location>
</feature>
<dbReference type="PhylomeDB" id="A0A0G4FZM8"/>
<accession>A0A0G4FZM8</accession>
<organism evidence="7 8">
    <name type="scientific">Vitrella brassicaformis (strain CCMP3155)</name>
    <dbReference type="NCBI Taxonomy" id="1169540"/>
    <lineage>
        <taxon>Eukaryota</taxon>
        <taxon>Sar</taxon>
        <taxon>Alveolata</taxon>
        <taxon>Colpodellida</taxon>
        <taxon>Vitrellaceae</taxon>
        <taxon>Vitrella</taxon>
    </lineage>
</organism>
<evidence type="ECO:0000256" key="6">
    <source>
        <dbReference type="SAM" id="SignalP"/>
    </source>
</evidence>
<evidence type="ECO:0000256" key="3">
    <source>
        <dbReference type="ARBA" id="ARBA00022729"/>
    </source>
</evidence>
<dbReference type="EMBL" id="CDMY01000531">
    <property type="protein sequence ID" value="CEM20841.1"/>
    <property type="molecule type" value="Genomic_DNA"/>
</dbReference>
<proteinExistence type="inferred from homology"/>
<dbReference type="PANTHER" id="PTHR11010:SF38">
    <property type="entry name" value="LYSOSOMAL PRO-X CARBOXYPEPTIDASE"/>
    <property type="match status" value="1"/>
</dbReference>
<keyword evidence="3 6" id="KW-0732">Signal</keyword>
<evidence type="ECO:0000256" key="5">
    <source>
        <dbReference type="ARBA" id="ARBA00023180"/>
    </source>
</evidence>
<feature type="chain" id="PRO_5013017510" evidence="6">
    <location>
        <begin position="16"/>
        <end position="551"/>
    </location>
</feature>
<name>A0A0G4FZM8_VITBC</name>
<evidence type="ECO:0000313" key="7">
    <source>
        <dbReference type="EMBL" id="CEM20841.1"/>
    </source>
</evidence>
<dbReference type="Proteomes" id="UP000041254">
    <property type="component" value="Unassembled WGS sequence"/>
</dbReference>
<dbReference type="OrthoDB" id="2130629at2759"/>
<gene>
    <name evidence="7" type="ORF">Vbra_16509</name>
</gene>
<evidence type="ECO:0000256" key="4">
    <source>
        <dbReference type="ARBA" id="ARBA00022801"/>
    </source>
</evidence>
<evidence type="ECO:0000256" key="2">
    <source>
        <dbReference type="ARBA" id="ARBA00022670"/>
    </source>
</evidence>
<dbReference type="GO" id="GO:0070008">
    <property type="term" value="F:serine-type exopeptidase activity"/>
    <property type="evidence" value="ECO:0007669"/>
    <property type="project" value="InterPro"/>
</dbReference>
<dbReference type="InterPro" id="IPR042269">
    <property type="entry name" value="Ser_carbopepase_S28_SKS"/>
</dbReference>
<keyword evidence="5" id="KW-0325">Glycoprotein</keyword>
<reference evidence="7 8" key="1">
    <citation type="submission" date="2014-11" db="EMBL/GenBank/DDBJ databases">
        <authorList>
            <person name="Zhu J."/>
            <person name="Qi W."/>
            <person name="Song R."/>
        </authorList>
    </citation>
    <scope>NUCLEOTIDE SEQUENCE [LARGE SCALE GENOMIC DNA]</scope>
</reference>
<dbReference type="Gene3D" id="1.20.120.980">
    <property type="entry name" value="Serine carboxypeptidase S28, SKS domain"/>
    <property type="match status" value="1"/>
</dbReference>
<dbReference type="PANTHER" id="PTHR11010">
    <property type="entry name" value="PROTEASE S28 PRO-X CARBOXYPEPTIDASE-RELATED"/>
    <property type="match status" value="1"/>
</dbReference>
<keyword evidence="2" id="KW-0645">Protease</keyword>